<comment type="caution">
    <text evidence="1">The sequence shown here is derived from an EMBL/GenBank/DDBJ whole genome shotgun (WGS) entry which is preliminary data.</text>
</comment>
<dbReference type="EMBL" id="JAVYJV010000009">
    <property type="protein sequence ID" value="KAK4363782.1"/>
    <property type="molecule type" value="Genomic_DNA"/>
</dbReference>
<name>A0AAE1S6L4_9SOLA</name>
<reference evidence="1" key="1">
    <citation type="submission" date="2023-12" db="EMBL/GenBank/DDBJ databases">
        <title>Genome assembly of Anisodus tanguticus.</title>
        <authorList>
            <person name="Wang Y.-J."/>
        </authorList>
    </citation>
    <scope>NUCLEOTIDE SEQUENCE</scope>
    <source>
        <strain evidence="1">KB-2021</strain>
        <tissue evidence="1">Leaf</tissue>
    </source>
</reference>
<evidence type="ECO:0000313" key="1">
    <source>
        <dbReference type="EMBL" id="KAK4363782.1"/>
    </source>
</evidence>
<protein>
    <submittedName>
        <fullName evidence="1">Uncharacterized protein</fullName>
    </submittedName>
</protein>
<keyword evidence="2" id="KW-1185">Reference proteome</keyword>
<gene>
    <name evidence="1" type="ORF">RND71_019023</name>
</gene>
<proteinExistence type="predicted"/>
<dbReference type="Proteomes" id="UP001291623">
    <property type="component" value="Unassembled WGS sequence"/>
</dbReference>
<organism evidence="1 2">
    <name type="scientific">Anisodus tanguticus</name>
    <dbReference type="NCBI Taxonomy" id="243964"/>
    <lineage>
        <taxon>Eukaryota</taxon>
        <taxon>Viridiplantae</taxon>
        <taxon>Streptophyta</taxon>
        <taxon>Embryophyta</taxon>
        <taxon>Tracheophyta</taxon>
        <taxon>Spermatophyta</taxon>
        <taxon>Magnoliopsida</taxon>
        <taxon>eudicotyledons</taxon>
        <taxon>Gunneridae</taxon>
        <taxon>Pentapetalae</taxon>
        <taxon>asterids</taxon>
        <taxon>lamiids</taxon>
        <taxon>Solanales</taxon>
        <taxon>Solanaceae</taxon>
        <taxon>Solanoideae</taxon>
        <taxon>Hyoscyameae</taxon>
        <taxon>Anisodus</taxon>
    </lineage>
</organism>
<accession>A0AAE1S6L4</accession>
<evidence type="ECO:0000313" key="2">
    <source>
        <dbReference type="Proteomes" id="UP001291623"/>
    </source>
</evidence>
<sequence>MEEFHPSHSEIAKFHVTKVSVHSACRPNLGGLRNPELLEKLRSISRIMQRRLRSPLFLFHSKIQNRELYCMMIGSTNLFCTTVN</sequence>
<dbReference type="AlphaFoldDB" id="A0AAE1S6L4"/>